<accession>A0ACB7WJI8</accession>
<comment type="caution">
    <text evidence="1">The sequence shown here is derived from an EMBL/GenBank/DDBJ whole genome shotgun (WGS) entry which is preliminary data.</text>
</comment>
<gene>
    <name evidence="1" type="ORF">IHE45_03G018300</name>
</gene>
<protein>
    <submittedName>
        <fullName evidence="1">Uncharacterized protein</fullName>
    </submittedName>
</protein>
<evidence type="ECO:0000313" key="1">
    <source>
        <dbReference type="EMBL" id="KAH7688217.1"/>
    </source>
</evidence>
<evidence type="ECO:0000313" key="2">
    <source>
        <dbReference type="Proteomes" id="UP000827976"/>
    </source>
</evidence>
<keyword evidence="2" id="KW-1185">Reference proteome</keyword>
<dbReference type="Proteomes" id="UP000827976">
    <property type="component" value="Chromosome 3"/>
</dbReference>
<sequence>MNQMASVSGSPPFVSRHSQLKLGLGLGFREIPKFARFVQNRELRRCSLVYRYSGMGVEALASGSGVNSSPWDEKPYELLPGGKRAYFDELDVVTFLDPPKELIPIDPASYNPASYLWKKIGDIPEERRYRLLSIVKPSLIPRIWEVVGTRYQDAKLAKRSASALLSLDDDPEVMQESWSCRTSEGPLPLSWLNDFKKALFRGKDGGTYGRVLLVTFSGGSIGAGLAKFYGPLYFTVRQAVEVMSTEQPCDITFNFGDGLLNLNDFPDGFPQPAKHRSPFNDHLVIYIRHVGPGVLVGQAWQEGKELNQVPKKFCGDILMVKDYVAFN</sequence>
<name>A0ACB7WJI8_DIOAL</name>
<proteinExistence type="predicted"/>
<organism evidence="1 2">
    <name type="scientific">Dioscorea alata</name>
    <name type="common">Purple yam</name>
    <dbReference type="NCBI Taxonomy" id="55571"/>
    <lineage>
        <taxon>Eukaryota</taxon>
        <taxon>Viridiplantae</taxon>
        <taxon>Streptophyta</taxon>
        <taxon>Embryophyta</taxon>
        <taxon>Tracheophyta</taxon>
        <taxon>Spermatophyta</taxon>
        <taxon>Magnoliopsida</taxon>
        <taxon>Liliopsida</taxon>
        <taxon>Dioscoreales</taxon>
        <taxon>Dioscoreaceae</taxon>
        <taxon>Dioscorea</taxon>
    </lineage>
</organism>
<reference evidence="2" key="1">
    <citation type="journal article" date="2022" name="Nat. Commun.">
        <title>Chromosome evolution and the genetic basis of agronomically important traits in greater yam.</title>
        <authorList>
            <person name="Bredeson J.V."/>
            <person name="Lyons J.B."/>
            <person name="Oniyinde I.O."/>
            <person name="Okereke N.R."/>
            <person name="Kolade O."/>
            <person name="Nnabue I."/>
            <person name="Nwadili C.O."/>
            <person name="Hribova E."/>
            <person name="Parker M."/>
            <person name="Nwogha J."/>
            <person name="Shu S."/>
            <person name="Carlson J."/>
            <person name="Kariba R."/>
            <person name="Muthemba S."/>
            <person name="Knop K."/>
            <person name="Barton G.J."/>
            <person name="Sherwood A.V."/>
            <person name="Lopez-Montes A."/>
            <person name="Asiedu R."/>
            <person name="Jamnadass R."/>
            <person name="Muchugi A."/>
            <person name="Goodstein D."/>
            <person name="Egesi C.N."/>
            <person name="Featherston J."/>
            <person name="Asfaw A."/>
            <person name="Simpson G.G."/>
            <person name="Dolezel J."/>
            <person name="Hendre P.S."/>
            <person name="Van Deynze A."/>
            <person name="Kumar P.L."/>
            <person name="Obidiegwu J.E."/>
            <person name="Bhattacharjee R."/>
            <person name="Rokhsar D.S."/>
        </authorList>
    </citation>
    <scope>NUCLEOTIDE SEQUENCE [LARGE SCALE GENOMIC DNA]</scope>
    <source>
        <strain evidence="2">cv. TDa95/00328</strain>
    </source>
</reference>
<dbReference type="EMBL" id="CM037013">
    <property type="protein sequence ID" value="KAH7688217.1"/>
    <property type="molecule type" value="Genomic_DNA"/>
</dbReference>